<keyword evidence="1" id="KW-0378">Hydrolase</keyword>
<dbReference type="RefSeq" id="WP_187221162.1">
    <property type="nucleotide sequence ID" value="NZ_JABVED010000008.1"/>
</dbReference>
<dbReference type="GO" id="GO:0016787">
    <property type="term" value="F:hydrolase activity"/>
    <property type="evidence" value="ECO:0007669"/>
    <property type="project" value="UniProtKB-KW"/>
</dbReference>
<keyword evidence="2" id="KW-1185">Reference proteome</keyword>
<dbReference type="EMBL" id="JABVED010000008">
    <property type="protein sequence ID" value="MBC6448686.1"/>
    <property type="molecule type" value="Genomic_DNA"/>
</dbReference>
<dbReference type="Gene3D" id="3.40.50.1820">
    <property type="entry name" value="alpha/beta hydrolase"/>
    <property type="match status" value="1"/>
</dbReference>
<dbReference type="SUPFAM" id="SSF53474">
    <property type="entry name" value="alpha/beta-Hydrolases"/>
    <property type="match status" value="1"/>
</dbReference>
<dbReference type="InterPro" id="IPR029058">
    <property type="entry name" value="AB_hydrolase_fold"/>
</dbReference>
<proteinExistence type="predicted"/>
<organism evidence="1 2">
    <name type="scientific">Actinokineospora xionganensis</name>
    <dbReference type="NCBI Taxonomy" id="2684470"/>
    <lineage>
        <taxon>Bacteria</taxon>
        <taxon>Bacillati</taxon>
        <taxon>Actinomycetota</taxon>
        <taxon>Actinomycetes</taxon>
        <taxon>Pseudonocardiales</taxon>
        <taxon>Pseudonocardiaceae</taxon>
        <taxon>Actinokineospora</taxon>
    </lineage>
</organism>
<comment type="caution">
    <text evidence="1">The sequence shown here is derived from an EMBL/GenBank/DDBJ whole genome shotgun (WGS) entry which is preliminary data.</text>
</comment>
<reference evidence="1 2" key="1">
    <citation type="submission" date="2020-06" db="EMBL/GenBank/DDBJ databases">
        <title>Actinokineospora xiongansis sp. nov., isolated from soil of Baiyangdian.</title>
        <authorList>
            <person name="Zhang X."/>
        </authorList>
    </citation>
    <scope>NUCLEOTIDE SEQUENCE [LARGE SCALE GENOMIC DNA]</scope>
    <source>
        <strain evidence="1 2">HBU206404</strain>
    </source>
</reference>
<accession>A0ABR7L8H4</accession>
<evidence type="ECO:0000313" key="1">
    <source>
        <dbReference type="EMBL" id="MBC6448686.1"/>
    </source>
</evidence>
<dbReference type="Proteomes" id="UP000734823">
    <property type="component" value="Unassembled WGS sequence"/>
</dbReference>
<gene>
    <name evidence="1" type="ORF">GPZ80_16055</name>
</gene>
<sequence>MFGEKDDVGLTDDERSELEARAQTKVVMVPGAGHMTLTSHPTLVAEILLEALASVH</sequence>
<evidence type="ECO:0000313" key="2">
    <source>
        <dbReference type="Proteomes" id="UP000734823"/>
    </source>
</evidence>
<name>A0ABR7L8H4_9PSEU</name>
<protein>
    <submittedName>
        <fullName evidence="1">Alpha/beta hydrolase</fullName>
    </submittedName>
</protein>